<proteinExistence type="evidence at protein level"/>
<name>Q7M0C0_RAT</name>
<protein>
    <submittedName>
        <fullName evidence="1">Glutathione transferase</fullName>
        <ecNumber evidence="1">2.5.1.18</ecNumber>
    </submittedName>
</protein>
<evidence type="ECO:0000313" key="1">
    <source>
        <dbReference type="PIR" id="S10555"/>
    </source>
</evidence>
<reference evidence="1" key="1">
    <citation type="journal article" date="1990" name="Biochem. J.">
        <title>Preferential over-expression of the class alpha rat Ya2 glutathione S-transferase subunit in livers bearing aflatoxin-induced pre-neoplastic nodules. Comparison of the primary structures of Ya1 and Ya2 with cloned class alpha glutathione S-transferase cDNA sequences.</title>
        <authorList>
            <person name="Hayes J.D."/>
            <person name="Kerr L.A."/>
            <person name="Harrison D.J."/>
            <person name="Cronshaw A.D."/>
            <person name="Ross A.G."/>
            <person name="Neal G.E."/>
        </authorList>
    </citation>
    <scope>PROTEIN SEQUENCE</scope>
</reference>
<dbReference type="GO" id="GO:0004364">
    <property type="term" value="F:glutathione transferase activity"/>
    <property type="evidence" value="ECO:0007669"/>
    <property type="project" value="UniProtKB-EC"/>
</dbReference>
<feature type="non-terminal residue" evidence="1">
    <location>
        <position position="67"/>
    </location>
</feature>
<dbReference type="EC" id="2.5.1.18" evidence="1"/>
<dbReference type="PIR" id="S10555">
    <property type="entry name" value="S10555"/>
</dbReference>
<sequence>ECIRWLLAAAGVEFDEKFIKLAQTRAILYTEGILDTEQLVIPPDQKEAKTALAKDTKNYLPAFEKVL</sequence>
<organism evidence="1">
    <name type="scientific">Rattus norvegicus</name>
    <name type="common">Rat</name>
    <dbReference type="NCBI Taxonomy" id="10116"/>
    <lineage>
        <taxon>Eukaryota</taxon>
        <taxon>Metazoa</taxon>
        <taxon>Chordata</taxon>
        <taxon>Craniata</taxon>
        <taxon>Vertebrata</taxon>
        <taxon>Euteleostomi</taxon>
        <taxon>Mammalia</taxon>
        <taxon>Eutheria</taxon>
        <taxon>Euarchontoglires</taxon>
        <taxon>Glires</taxon>
        <taxon>Rodentia</taxon>
        <taxon>Myomorpha</taxon>
        <taxon>Muroidea</taxon>
        <taxon>Muridae</taxon>
        <taxon>Murinae</taxon>
        <taxon>Rattus</taxon>
    </lineage>
</organism>
<keyword id="KW-0903">Direct protein sequencing</keyword>
<dbReference type="Gene3D" id="3.40.30.10">
    <property type="entry name" value="Glutaredoxin"/>
    <property type="match status" value="1"/>
</dbReference>
<accession>Q7M0C0</accession>
<dbReference type="AlphaFoldDB" id="Q7M0C0"/>
<feature type="non-terminal residue" evidence="1">
    <location>
        <position position="1"/>
    </location>
</feature>